<evidence type="ECO:0000313" key="1">
    <source>
        <dbReference type="EMBL" id="KKN46628.1"/>
    </source>
</evidence>
<organism evidence="1">
    <name type="scientific">marine sediment metagenome</name>
    <dbReference type="NCBI Taxonomy" id="412755"/>
    <lineage>
        <taxon>unclassified sequences</taxon>
        <taxon>metagenomes</taxon>
        <taxon>ecological metagenomes</taxon>
    </lineage>
</organism>
<gene>
    <name evidence="1" type="ORF">LCGC14_0671330</name>
</gene>
<dbReference type="EMBL" id="LAZR01001321">
    <property type="protein sequence ID" value="KKN46628.1"/>
    <property type="molecule type" value="Genomic_DNA"/>
</dbReference>
<reference evidence="1" key="1">
    <citation type="journal article" date="2015" name="Nature">
        <title>Complex archaea that bridge the gap between prokaryotes and eukaryotes.</title>
        <authorList>
            <person name="Spang A."/>
            <person name="Saw J.H."/>
            <person name="Jorgensen S.L."/>
            <person name="Zaremba-Niedzwiedzka K."/>
            <person name="Martijn J."/>
            <person name="Lind A.E."/>
            <person name="van Eijk R."/>
            <person name="Schleper C."/>
            <person name="Guy L."/>
            <person name="Ettema T.J."/>
        </authorList>
    </citation>
    <scope>NUCLEOTIDE SEQUENCE</scope>
</reference>
<dbReference type="AlphaFoldDB" id="A0A0F9TYZ5"/>
<comment type="caution">
    <text evidence="1">The sequence shown here is derived from an EMBL/GenBank/DDBJ whole genome shotgun (WGS) entry which is preliminary data.</text>
</comment>
<name>A0A0F9TYZ5_9ZZZZ</name>
<evidence type="ECO:0008006" key="2">
    <source>
        <dbReference type="Google" id="ProtNLM"/>
    </source>
</evidence>
<accession>A0A0F9TYZ5</accession>
<proteinExistence type="predicted"/>
<protein>
    <recommendedName>
        <fullName evidence="2">DUF4124 domain-containing protein</fullName>
    </recommendedName>
</protein>
<sequence length="139" mass="15522">MRNVFIVLIVVFAASVALAGGSTVVFKYVDSSGTLSFTDDENRVPEMYKAKAEKATLGELEDYDRFTPVGLSTETPRLVTLRAANTPVTVTEQDCGTVITRSERRDHDGLNSLFWVVEDDCGELYNATGYPRPYFELRR</sequence>